<sequence>MISHTPQKNRARLSIGNGFGDDLDISSSSYLSNISHSFSPGGIESVTKNLHQSVDEKPIKVITRIKPDLDSIIDSSDNTVTVDTGKETLSFMFDKVFDFTSQQQEIYDYSIKETVDDVFKGYNGTILAYGQTGSGKSYTMLGPDIEGSQKGIIPRIADEIFQKIRNGDKIEYTLTLSVMEIHLDQINDLLVDNPKLSIHEDKEGVYVKGLSSISITNAFDLYNVIKLASKHRKSHNTNMNIESSRSHAIFEIKLKQNLDDLTKTSRLFLIDLAGSEKVDRTGAFGQTLKEARNINSSLSTLGNVINALNDRMAHVPYRDSKLTRILQESLGGNSHTTLILNISPSKVNELETLSTLRFGSRAKNIKNHAHINKELSVEELKTRLDHMIKLNEKNRLYIESLEKKLAISDAGIPRQDFNTPVKVLVSPRLSDSPSRTPVSPSGFSPGTNTSSPTASRIPISPKYSESRIPSFNFKEKLLDKDNRIKQLEQELLSHRTKTMEISNDEEIKLNILEKSLNKLNQKLKDVEIININLRKHLMINERLIDQKQETIDRLNKILDEQNKVNLEEKLYGLRERLEPASPRSGLDLKIIRPIIGGEDSD</sequence>
<proteinExistence type="predicted"/>
<evidence type="ECO:0000313" key="2">
    <source>
        <dbReference type="Proteomes" id="UP001152531"/>
    </source>
</evidence>
<dbReference type="EMBL" id="CALSDN010000004">
    <property type="protein sequence ID" value="CAH6720803.1"/>
    <property type="molecule type" value="Genomic_DNA"/>
</dbReference>
<accession>A0ACA9Y7Y6</accession>
<evidence type="ECO:0000313" key="1">
    <source>
        <dbReference type="EMBL" id="CAH6720803.1"/>
    </source>
</evidence>
<keyword evidence="2" id="KW-1185">Reference proteome</keyword>
<protein>
    <submittedName>
        <fullName evidence="1">Kinesin-like protein 3</fullName>
    </submittedName>
</protein>
<organism evidence="1 2">
    <name type="scientific">[Candida] jaroonii</name>
    <dbReference type="NCBI Taxonomy" id="467808"/>
    <lineage>
        <taxon>Eukaryota</taxon>
        <taxon>Fungi</taxon>
        <taxon>Dikarya</taxon>
        <taxon>Ascomycota</taxon>
        <taxon>Saccharomycotina</taxon>
        <taxon>Pichiomycetes</taxon>
        <taxon>Debaryomycetaceae</taxon>
        <taxon>Yamadazyma</taxon>
    </lineage>
</organism>
<reference evidence="1" key="1">
    <citation type="submission" date="2022-06" db="EMBL/GenBank/DDBJ databases">
        <authorList>
            <person name="Legras J.-L."/>
            <person name="Devillers H."/>
            <person name="Grondin C."/>
        </authorList>
    </citation>
    <scope>NUCLEOTIDE SEQUENCE</scope>
    <source>
        <strain evidence="1">CLIB 1444</strain>
    </source>
</reference>
<comment type="caution">
    <text evidence="1">The sequence shown here is derived from an EMBL/GenBank/DDBJ whole genome shotgun (WGS) entry which is preliminary data.</text>
</comment>
<dbReference type="Proteomes" id="UP001152531">
    <property type="component" value="Unassembled WGS sequence"/>
</dbReference>
<gene>
    <name evidence="1" type="ORF">CLIB1444_04S08306</name>
</gene>
<name>A0ACA9Y7Y6_9ASCO</name>